<keyword evidence="4" id="KW-0804">Transcription</keyword>
<dbReference type="InterPro" id="IPR007324">
    <property type="entry name" value="Sugar-bd_dom_put"/>
</dbReference>
<feature type="domain" description="RNA polymerase sigma-70 region 4" evidence="6">
    <location>
        <begin position="17"/>
        <end position="46"/>
    </location>
</feature>
<comment type="similarity">
    <text evidence="1">Belongs to the SorC transcriptional regulatory family.</text>
</comment>
<dbReference type="PANTHER" id="PTHR34294:SF1">
    <property type="entry name" value="TRANSCRIPTIONAL REGULATOR LSRR"/>
    <property type="match status" value="1"/>
</dbReference>
<organism evidence="7">
    <name type="scientific">marine sediment metagenome</name>
    <dbReference type="NCBI Taxonomy" id="412755"/>
    <lineage>
        <taxon>unclassified sequences</taxon>
        <taxon>metagenomes</taxon>
        <taxon>ecological metagenomes</taxon>
    </lineage>
</organism>
<proteinExistence type="inferred from homology"/>
<dbReference type="Pfam" id="PF04198">
    <property type="entry name" value="Sugar-bind"/>
    <property type="match status" value="1"/>
</dbReference>
<dbReference type="SUPFAM" id="SSF100950">
    <property type="entry name" value="NagB/RpiA/CoA transferase-like"/>
    <property type="match status" value="1"/>
</dbReference>
<evidence type="ECO:0000259" key="6">
    <source>
        <dbReference type="Pfam" id="PF04545"/>
    </source>
</evidence>
<dbReference type="GO" id="GO:0003700">
    <property type="term" value="F:DNA-binding transcription factor activity"/>
    <property type="evidence" value="ECO:0007669"/>
    <property type="project" value="InterPro"/>
</dbReference>
<name>A0A0F9DZD8_9ZZZZ</name>
<evidence type="ECO:0000256" key="3">
    <source>
        <dbReference type="ARBA" id="ARBA00023125"/>
    </source>
</evidence>
<feature type="domain" description="Sugar-binding" evidence="5">
    <location>
        <begin position="59"/>
        <end position="217"/>
    </location>
</feature>
<sequence length="218" mass="24643">MSKNPSEADLLARMAWLYYKENMTQDEIAKRLNLSRSKVVRLLQKAKDEGIVRFHIISPLNNCLDIEQELKSVFKLEDAMVVPVGQYEKIRETLGKAAAQYLERRLKSGHLFAVGWGRTVYEVARFIRPNNIKNLKIVTLNGGLTTSFYLNPYDVGAKLSSLFKGECYYIHAPAITTSEELCRSFRSDPTVKQALQMAKLANYSLVGIGEMSAETTLV</sequence>
<dbReference type="Gene3D" id="3.40.50.1360">
    <property type="match status" value="1"/>
</dbReference>
<feature type="non-terminal residue" evidence="7">
    <location>
        <position position="218"/>
    </location>
</feature>
<gene>
    <name evidence="7" type="ORF">LCGC14_2138480</name>
</gene>
<evidence type="ECO:0000256" key="2">
    <source>
        <dbReference type="ARBA" id="ARBA00023015"/>
    </source>
</evidence>
<dbReference type="InterPro" id="IPR051054">
    <property type="entry name" value="SorC_transcr_regulators"/>
</dbReference>
<dbReference type="PANTHER" id="PTHR34294">
    <property type="entry name" value="TRANSCRIPTIONAL REGULATOR-RELATED"/>
    <property type="match status" value="1"/>
</dbReference>
<reference evidence="7" key="1">
    <citation type="journal article" date="2015" name="Nature">
        <title>Complex archaea that bridge the gap between prokaryotes and eukaryotes.</title>
        <authorList>
            <person name="Spang A."/>
            <person name="Saw J.H."/>
            <person name="Jorgensen S.L."/>
            <person name="Zaremba-Niedzwiedzka K."/>
            <person name="Martijn J."/>
            <person name="Lind A.E."/>
            <person name="van Eijk R."/>
            <person name="Schleper C."/>
            <person name="Guy L."/>
            <person name="Ettema T.J."/>
        </authorList>
    </citation>
    <scope>NUCLEOTIDE SEQUENCE</scope>
</reference>
<evidence type="ECO:0000256" key="1">
    <source>
        <dbReference type="ARBA" id="ARBA00010466"/>
    </source>
</evidence>
<comment type="caution">
    <text evidence="7">The sequence shown here is derived from an EMBL/GenBank/DDBJ whole genome shotgun (WGS) entry which is preliminary data.</text>
</comment>
<evidence type="ECO:0000256" key="4">
    <source>
        <dbReference type="ARBA" id="ARBA00023163"/>
    </source>
</evidence>
<dbReference type="SUPFAM" id="SSF46785">
    <property type="entry name" value="Winged helix' DNA-binding domain"/>
    <property type="match status" value="1"/>
</dbReference>
<dbReference type="InterPro" id="IPR037171">
    <property type="entry name" value="NagB/RpiA_transferase-like"/>
</dbReference>
<dbReference type="InterPro" id="IPR007630">
    <property type="entry name" value="RNA_pol_sigma70_r4"/>
</dbReference>
<dbReference type="Pfam" id="PF04545">
    <property type="entry name" value="Sigma70_r4"/>
    <property type="match status" value="1"/>
</dbReference>
<evidence type="ECO:0000259" key="5">
    <source>
        <dbReference type="Pfam" id="PF04198"/>
    </source>
</evidence>
<dbReference type="InterPro" id="IPR036390">
    <property type="entry name" value="WH_DNA-bd_sf"/>
</dbReference>
<accession>A0A0F9DZD8</accession>
<dbReference type="Gene3D" id="1.10.10.10">
    <property type="entry name" value="Winged helix-like DNA-binding domain superfamily/Winged helix DNA-binding domain"/>
    <property type="match status" value="1"/>
</dbReference>
<dbReference type="GO" id="GO:0006352">
    <property type="term" value="P:DNA-templated transcription initiation"/>
    <property type="evidence" value="ECO:0007669"/>
    <property type="project" value="InterPro"/>
</dbReference>
<keyword evidence="2" id="KW-0805">Transcription regulation</keyword>
<keyword evidence="3" id="KW-0238">DNA-binding</keyword>
<evidence type="ECO:0000313" key="7">
    <source>
        <dbReference type="EMBL" id="KKL67089.1"/>
    </source>
</evidence>
<protein>
    <submittedName>
        <fullName evidence="7">Uncharacterized protein</fullName>
    </submittedName>
</protein>
<dbReference type="InterPro" id="IPR036388">
    <property type="entry name" value="WH-like_DNA-bd_sf"/>
</dbReference>
<dbReference type="AlphaFoldDB" id="A0A0F9DZD8"/>
<dbReference type="GO" id="GO:0030246">
    <property type="term" value="F:carbohydrate binding"/>
    <property type="evidence" value="ECO:0007669"/>
    <property type="project" value="InterPro"/>
</dbReference>
<dbReference type="GO" id="GO:0003677">
    <property type="term" value="F:DNA binding"/>
    <property type="evidence" value="ECO:0007669"/>
    <property type="project" value="UniProtKB-KW"/>
</dbReference>
<dbReference type="EMBL" id="LAZR01026989">
    <property type="protein sequence ID" value="KKL67089.1"/>
    <property type="molecule type" value="Genomic_DNA"/>
</dbReference>